<protein>
    <submittedName>
        <fullName evidence="3">Uncharacterized protein</fullName>
    </submittedName>
</protein>
<gene>
    <name evidence="3" type="ORF">GGX14DRAFT_383916</name>
</gene>
<sequence length="365" mass="39569">MSLAPFVQVAILLLSRFLRAPAHLILSGQSPGRLAFPVDLLNAIPRRAWLRAVLRRWPYFSRAPCDAFRPRDGDEFVHLFDMPYEAAQWDPRDGGVDDAGVCGGAAAAAVGKPAQARCVKMAYDGPREPRDPVLDALDADDWTFVAMPWWPRSVACCISWEVERRALEGLAFLHAHGVSTETSPRAHAAERARGRARGVDTLFMRRGAGKECGLGRRCTRHARARPAGGMPLGLSLTRSRGRASTAPCTIPPPFRAVRANCGSDLLLHGGVRQPRWPPDRHARVHGGPGHSREYPKTATAVPAVGHVARDLDGHGSGLGAVRVAAWACPSIPEQAWADLSRSRQAPPGKSFQFLGPGLLWPAQTC</sequence>
<evidence type="ECO:0000313" key="3">
    <source>
        <dbReference type="EMBL" id="KAJ7229956.1"/>
    </source>
</evidence>
<dbReference type="Proteomes" id="UP001219525">
    <property type="component" value="Unassembled WGS sequence"/>
</dbReference>
<dbReference type="EMBL" id="JARJCW010000001">
    <property type="protein sequence ID" value="KAJ7229956.1"/>
    <property type="molecule type" value="Genomic_DNA"/>
</dbReference>
<accession>A0AAD7E618</accession>
<name>A0AAD7E618_9AGAR</name>
<dbReference type="AlphaFoldDB" id="A0AAD7E618"/>
<feature type="signal peptide" evidence="2">
    <location>
        <begin position="1"/>
        <end position="22"/>
    </location>
</feature>
<comment type="caution">
    <text evidence="3">The sequence shown here is derived from an EMBL/GenBank/DDBJ whole genome shotgun (WGS) entry which is preliminary data.</text>
</comment>
<evidence type="ECO:0000256" key="2">
    <source>
        <dbReference type="SAM" id="SignalP"/>
    </source>
</evidence>
<organism evidence="3 4">
    <name type="scientific">Mycena pura</name>
    <dbReference type="NCBI Taxonomy" id="153505"/>
    <lineage>
        <taxon>Eukaryota</taxon>
        <taxon>Fungi</taxon>
        <taxon>Dikarya</taxon>
        <taxon>Basidiomycota</taxon>
        <taxon>Agaricomycotina</taxon>
        <taxon>Agaricomycetes</taxon>
        <taxon>Agaricomycetidae</taxon>
        <taxon>Agaricales</taxon>
        <taxon>Marasmiineae</taxon>
        <taxon>Mycenaceae</taxon>
        <taxon>Mycena</taxon>
    </lineage>
</organism>
<feature type="chain" id="PRO_5042074309" evidence="2">
    <location>
        <begin position="23"/>
        <end position="365"/>
    </location>
</feature>
<evidence type="ECO:0000256" key="1">
    <source>
        <dbReference type="SAM" id="MobiDB-lite"/>
    </source>
</evidence>
<reference evidence="3" key="1">
    <citation type="submission" date="2023-03" db="EMBL/GenBank/DDBJ databases">
        <title>Massive genome expansion in bonnet fungi (Mycena s.s.) driven by repeated elements and novel gene families across ecological guilds.</title>
        <authorList>
            <consortium name="Lawrence Berkeley National Laboratory"/>
            <person name="Harder C.B."/>
            <person name="Miyauchi S."/>
            <person name="Viragh M."/>
            <person name="Kuo A."/>
            <person name="Thoen E."/>
            <person name="Andreopoulos B."/>
            <person name="Lu D."/>
            <person name="Skrede I."/>
            <person name="Drula E."/>
            <person name="Henrissat B."/>
            <person name="Morin E."/>
            <person name="Kohler A."/>
            <person name="Barry K."/>
            <person name="LaButti K."/>
            <person name="Morin E."/>
            <person name="Salamov A."/>
            <person name="Lipzen A."/>
            <person name="Mereny Z."/>
            <person name="Hegedus B."/>
            <person name="Baldrian P."/>
            <person name="Stursova M."/>
            <person name="Weitz H."/>
            <person name="Taylor A."/>
            <person name="Grigoriev I.V."/>
            <person name="Nagy L.G."/>
            <person name="Martin F."/>
            <person name="Kauserud H."/>
        </authorList>
    </citation>
    <scope>NUCLEOTIDE SEQUENCE</scope>
    <source>
        <strain evidence="3">9144</strain>
    </source>
</reference>
<evidence type="ECO:0000313" key="4">
    <source>
        <dbReference type="Proteomes" id="UP001219525"/>
    </source>
</evidence>
<keyword evidence="4" id="KW-1185">Reference proteome</keyword>
<proteinExistence type="predicted"/>
<feature type="region of interest" description="Disordered" evidence="1">
    <location>
        <begin position="272"/>
        <end position="295"/>
    </location>
</feature>
<keyword evidence="2" id="KW-0732">Signal</keyword>